<feature type="region of interest" description="Disordered" evidence="1">
    <location>
        <begin position="220"/>
        <end position="242"/>
    </location>
</feature>
<keyword evidence="4" id="KW-1185">Reference proteome</keyword>
<dbReference type="Proteomes" id="UP000557566">
    <property type="component" value="Unassembled WGS sequence"/>
</dbReference>
<protein>
    <recommendedName>
        <fullName evidence="2">Gcp-like domain-containing protein</fullName>
    </recommendedName>
</protein>
<dbReference type="SUPFAM" id="SSF53067">
    <property type="entry name" value="Actin-like ATPase domain"/>
    <property type="match status" value="1"/>
</dbReference>
<dbReference type="GO" id="GO:0005739">
    <property type="term" value="C:mitochondrion"/>
    <property type="evidence" value="ECO:0007669"/>
    <property type="project" value="TreeGrafter"/>
</dbReference>
<dbReference type="AlphaFoldDB" id="A0A8H4PLR2"/>
<evidence type="ECO:0000256" key="1">
    <source>
        <dbReference type="SAM" id="MobiDB-lite"/>
    </source>
</evidence>
<dbReference type="EMBL" id="JAAVMX010000008">
    <property type="protein sequence ID" value="KAF4505314.1"/>
    <property type="molecule type" value="Genomic_DNA"/>
</dbReference>
<gene>
    <name evidence="3" type="ORF">G6O67_007276</name>
</gene>
<accession>A0A8H4PLR2</accession>
<name>A0A8H4PLR2_9HYPO</name>
<comment type="caution">
    <text evidence="3">The sequence shown here is derived from an EMBL/GenBank/DDBJ whole genome shotgun (WGS) entry which is preliminary data.</text>
</comment>
<evidence type="ECO:0000313" key="4">
    <source>
        <dbReference type="Proteomes" id="UP000557566"/>
    </source>
</evidence>
<dbReference type="PANTHER" id="PTHR11735">
    <property type="entry name" value="TRNA N6-ADENOSINE THREONYLCARBAMOYLTRANSFERASE"/>
    <property type="match status" value="1"/>
</dbReference>
<evidence type="ECO:0000259" key="2">
    <source>
        <dbReference type="Pfam" id="PF00814"/>
    </source>
</evidence>
<dbReference type="OrthoDB" id="10259622at2759"/>
<evidence type="ECO:0000313" key="3">
    <source>
        <dbReference type="EMBL" id="KAF4505314.1"/>
    </source>
</evidence>
<dbReference type="Gene3D" id="3.30.420.40">
    <property type="match status" value="1"/>
</dbReference>
<feature type="domain" description="Gcp-like" evidence="2">
    <location>
        <begin position="22"/>
        <end position="175"/>
    </location>
</feature>
<dbReference type="InterPro" id="IPR000905">
    <property type="entry name" value="Gcp-like_dom"/>
</dbReference>
<dbReference type="InterPro" id="IPR043129">
    <property type="entry name" value="ATPase_NBD"/>
</dbReference>
<organism evidence="3 4">
    <name type="scientific">Ophiocordyceps sinensis</name>
    <dbReference type="NCBI Taxonomy" id="72228"/>
    <lineage>
        <taxon>Eukaryota</taxon>
        <taxon>Fungi</taxon>
        <taxon>Dikarya</taxon>
        <taxon>Ascomycota</taxon>
        <taxon>Pezizomycotina</taxon>
        <taxon>Sordariomycetes</taxon>
        <taxon>Hypocreomycetidae</taxon>
        <taxon>Hypocreales</taxon>
        <taxon>Ophiocordycipitaceae</taxon>
        <taxon>Ophiocordyceps</taxon>
    </lineage>
</organism>
<sequence length="242" mass="26440">MYGRELEAFAFPAPRGVTGDGDDDVAAQHDAFFRAARSRHDEMVDVPSGYGWAMSLPFRHSRRLAFSFGGIYAQVHRIAAARPHMDEAERRALARHTLRAAFQHIASRMCLALDGAPGLASPGPPRTLVVAGGVACNRFLAHVLRSTFAARGLAPLDLVVPPLDLCTDNAAMVAWAASEMYRAGWETDLSVSPIRKWPLDPAAAGGGLLGVEGWVRRKGMGKVERDEKDESYYEEDTLLKRP</sequence>
<dbReference type="Pfam" id="PF00814">
    <property type="entry name" value="TsaD"/>
    <property type="match status" value="1"/>
</dbReference>
<dbReference type="PANTHER" id="PTHR11735:SF6">
    <property type="entry name" value="TRNA N6-ADENOSINE THREONYLCARBAMOYLTRANSFERASE, MITOCHONDRIAL"/>
    <property type="match status" value="1"/>
</dbReference>
<reference evidence="3 4" key="1">
    <citation type="journal article" date="2020" name="Genome Biol. Evol.">
        <title>A new high-quality draft genome assembly of the Chinese cordyceps Ophiocordyceps sinensis.</title>
        <authorList>
            <person name="Shu R."/>
            <person name="Zhang J."/>
            <person name="Meng Q."/>
            <person name="Zhang H."/>
            <person name="Zhou G."/>
            <person name="Li M."/>
            <person name="Wu P."/>
            <person name="Zhao Y."/>
            <person name="Chen C."/>
            <person name="Qin Q."/>
        </authorList>
    </citation>
    <scope>NUCLEOTIDE SEQUENCE [LARGE SCALE GENOMIC DNA]</scope>
    <source>
        <strain evidence="3 4">IOZ07</strain>
    </source>
</reference>
<feature type="compositionally biased region" description="Basic and acidic residues" evidence="1">
    <location>
        <begin position="221"/>
        <end position="242"/>
    </location>
</feature>
<proteinExistence type="predicted"/>
<dbReference type="GO" id="GO:0072670">
    <property type="term" value="P:mitochondrial tRNA threonylcarbamoyladenosine modification"/>
    <property type="evidence" value="ECO:0007669"/>
    <property type="project" value="TreeGrafter"/>
</dbReference>